<feature type="domain" description="CobW C-terminal" evidence="7">
    <location>
        <begin position="255"/>
        <end position="346"/>
    </location>
</feature>
<accession>A0A917ULE6</accession>
<evidence type="ECO:0000259" key="7">
    <source>
        <dbReference type="SMART" id="SM00833"/>
    </source>
</evidence>
<evidence type="ECO:0000256" key="2">
    <source>
        <dbReference type="ARBA" id="ARBA00022801"/>
    </source>
</evidence>
<reference evidence="8" key="1">
    <citation type="journal article" date="2014" name="Int. J. Syst. Evol. Microbiol.">
        <title>Complete genome sequence of Corynebacterium casei LMG S-19264T (=DSM 44701T), isolated from a smear-ripened cheese.</title>
        <authorList>
            <consortium name="US DOE Joint Genome Institute (JGI-PGF)"/>
            <person name="Walter F."/>
            <person name="Albersmeier A."/>
            <person name="Kalinowski J."/>
            <person name="Ruckert C."/>
        </authorList>
    </citation>
    <scope>NUCLEOTIDE SEQUENCE</scope>
    <source>
        <strain evidence="8">JCM 14371</strain>
    </source>
</reference>
<reference evidence="8" key="2">
    <citation type="submission" date="2020-09" db="EMBL/GenBank/DDBJ databases">
        <authorList>
            <person name="Sun Q."/>
            <person name="Ohkuma M."/>
        </authorList>
    </citation>
    <scope>NUCLEOTIDE SEQUENCE</scope>
    <source>
        <strain evidence="8">JCM 14371</strain>
    </source>
</reference>
<dbReference type="Proteomes" id="UP000635726">
    <property type="component" value="Unassembled WGS sequence"/>
</dbReference>
<comment type="catalytic activity">
    <reaction evidence="5">
        <text>GTP + H2O = GDP + phosphate + H(+)</text>
        <dbReference type="Rhea" id="RHEA:19669"/>
        <dbReference type="ChEBI" id="CHEBI:15377"/>
        <dbReference type="ChEBI" id="CHEBI:15378"/>
        <dbReference type="ChEBI" id="CHEBI:37565"/>
        <dbReference type="ChEBI" id="CHEBI:43474"/>
        <dbReference type="ChEBI" id="CHEBI:58189"/>
    </reaction>
    <physiologicalReaction direction="left-to-right" evidence="5">
        <dbReference type="Rhea" id="RHEA:19670"/>
    </physiologicalReaction>
</comment>
<dbReference type="SMART" id="SM00833">
    <property type="entry name" value="CobW_C"/>
    <property type="match status" value="1"/>
</dbReference>
<dbReference type="InterPro" id="IPR011629">
    <property type="entry name" value="CobW-like_C"/>
</dbReference>
<evidence type="ECO:0000256" key="6">
    <source>
        <dbReference type="SAM" id="MobiDB-lite"/>
    </source>
</evidence>
<evidence type="ECO:0000256" key="4">
    <source>
        <dbReference type="ARBA" id="ARBA00034320"/>
    </source>
</evidence>
<dbReference type="GO" id="GO:0016787">
    <property type="term" value="F:hydrolase activity"/>
    <property type="evidence" value="ECO:0007669"/>
    <property type="project" value="UniProtKB-KW"/>
</dbReference>
<dbReference type="SUPFAM" id="SSF90002">
    <property type="entry name" value="Hypothetical protein YjiA, C-terminal domain"/>
    <property type="match status" value="1"/>
</dbReference>
<keyword evidence="2" id="KW-0378">Hydrolase</keyword>
<keyword evidence="3" id="KW-0143">Chaperone</keyword>
<comment type="similarity">
    <text evidence="4">Belongs to the SIMIBI class G3E GTPase family. ZNG1 subfamily.</text>
</comment>
<name>A0A917ULE6_9DEIO</name>
<proteinExistence type="inferred from homology"/>
<dbReference type="Pfam" id="PF07683">
    <property type="entry name" value="CobW_C"/>
    <property type="match status" value="1"/>
</dbReference>
<comment type="caution">
    <text evidence="8">The sequence shown here is derived from an EMBL/GenBank/DDBJ whole genome shotgun (WGS) entry which is preliminary data.</text>
</comment>
<keyword evidence="9" id="KW-1185">Reference proteome</keyword>
<dbReference type="Gene3D" id="3.40.50.300">
    <property type="entry name" value="P-loop containing nucleotide triphosphate hydrolases"/>
    <property type="match status" value="1"/>
</dbReference>
<organism evidence="8 9">
    <name type="scientific">Deinococcus aquiradiocola</name>
    <dbReference type="NCBI Taxonomy" id="393059"/>
    <lineage>
        <taxon>Bacteria</taxon>
        <taxon>Thermotogati</taxon>
        <taxon>Deinococcota</taxon>
        <taxon>Deinococci</taxon>
        <taxon>Deinococcales</taxon>
        <taxon>Deinococcaceae</taxon>
        <taxon>Deinococcus</taxon>
    </lineage>
</organism>
<dbReference type="RefSeq" id="WP_188961015.1">
    <property type="nucleotide sequence ID" value="NZ_BMOE01000002.1"/>
</dbReference>
<dbReference type="SUPFAM" id="SSF52540">
    <property type="entry name" value="P-loop containing nucleoside triphosphate hydrolases"/>
    <property type="match status" value="1"/>
</dbReference>
<dbReference type="InterPro" id="IPR051927">
    <property type="entry name" value="Zn_Chap_cDPG_Synth"/>
</dbReference>
<dbReference type="Pfam" id="PF02492">
    <property type="entry name" value="cobW"/>
    <property type="match status" value="1"/>
</dbReference>
<sequence>MTHTPPSRSVPITVLCGFLGAGKTTLMNRLLANQDGRRIAVIVNEFGEVNVDASLVVRTDEKTIELSNGCICCTLRGDLLEAVDALLRERDLDLILIESTGIGEPLPIAQAFCLTPEELELEDDIPDLTGRVHVDAMITVVDSAQFFELWMRRDTVPGDDAQRGFGELLAEQIEFADIVVLNKLDVADPASVARLRGLIAITNPRARILESVRGELPVHDLLDVRLFDAERLMQMDAWMEELGKEHVPESEAFGLSSYVYRSHVPFDDARLSDALRSGLPRNVIRSKGWIDIAGSAGATLWNHTGRFLSLELAGEWNDPGDAFSEIVFIGTDLDPDGIDALMGQAQADTPRGHAPGTAPARATR</sequence>
<dbReference type="InterPro" id="IPR036627">
    <property type="entry name" value="CobW-likC_sf"/>
</dbReference>
<feature type="region of interest" description="Disordered" evidence="6">
    <location>
        <begin position="344"/>
        <end position="364"/>
    </location>
</feature>
<evidence type="ECO:0000313" key="9">
    <source>
        <dbReference type="Proteomes" id="UP000635726"/>
    </source>
</evidence>
<dbReference type="Gene3D" id="3.30.1220.10">
    <property type="entry name" value="CobW-like, C-terminal domain"/>
    <property type="match status" value="1"/>
</dbReference>
<keyword evidence="1" id="KW-0547">Nucleotide-binding</keyword>
<evidence type="ECO:0000313" key="8">
    <source>
        <dbReference type="EMBL" id="GGJ66530.1"/>
    </source>
</evidence>
<dbReference type="AlphaFoldDB" id="A0A917ULE6"/>
<dbReference type="PANTHER" id="PTHR43603:SF1">
    <property type="entry name" value="ZINC-REGULATED GTPASE METALLOPROTEIN ACTIVATOR 1"/>
    <property type="match status" value="1"/>
</dbReference>
<evidence type="ECO:0000256" key="1">
    <source>
        <dbReference type="ARBA" id="ARBA00022741"/>
    </source>
</evidence>
<dbReference type="InterPro" id="IPR027417">
    <property type="entry name" value="P-loop_NTPase"/>
</dbReference>
<protein>
    <submittedName>
        <fullName evidence="8">GTP-binding protein</fullName>
    </submittedName>
</protein>
<dbReference type="PANTHER" id="PTHR43603">
    <property type="entry name" value="COBW DOMAIN-CONTAINING PROTEIN DDB_G0274527"/>
    <property type="match status" value="1"/>
</dbReference>
<evidence type="ECO:0000256" key="3">
    <source>
        <dbReference type="ARBA" id="ARBA00023186"/>
    </source>
</evidence>
<dbReference type="InterPro" id="IPR003495">
    <property type="entry name" value="CobW/HypB/UreG_nucleotide-bd"/>
</dbReference>
<dbReference type="EMBL" id="BMOE01000002">
    <property type="protein sequence ID" value="GGJ66530.1"/>
    <property type="molecule type" value="Genomic_DNA"/>
</dbReference>
<gene>
    <name evidence="8" type="ORF">GCM10008939_08300</name>
</gene>
<dbReference type="CDD" id="cd03112">
    <property type="entry name" value="CobW-like"/>
    <property type="match status" value="1"/>
</dbReference>
<dbReference type="GO" id="GO:0000166">
    <property type="term" value="F:nucleotide binding"/>
    <property type="evidence" value="ECO:0007669"/>
    <property type="project" value="UniProtKB-KW"/>
</dbReference>
<evidence type="ECO:0000256" key="5">
    <source>
        <dbReference type="ARBA" id="ARBA00049117"/>
    </source>
</evidence>